<reference evidence="1 2" key="1">
    <citation type="journal article" date="2022" name="Nat. Plants">
        <title>Genomes of leafy and leafless Platanthera orchids illuminate the evolution of mycoheterotrophy.</title>
        <authorList>
            <person name="Li M.H."/>
            <person name="Liu K.W."/>
            <person name="Li Z."/>
            <person name="Lu H.C."/>
            <person name="Ye Q.L."/>
            <person name="Zhang D."/>
            <person name="Wang J.Y."/>
            <person name="Li Y.F."/>
            <person name="Zhong Z.M."/>
            <person name="Liu X."/>
            <person name="Yu X."/>
            <person name="Liu D.K."/>
            <person name="Tu X.D."/>
            <person name="Liu B."/>
            <person name="Hao Y."/>
            <person name="Liao X.Y."/>
            <person name="Jiang Y.T."/>
            <person name="Sun W.H."/>
            <person name="Chen J."/>
            <person name="Chen Y.Q."/>
            <person name="Ai Y."/>
            <person name="Zhai J.W."/>
            <person name="Wu S.S."/>
            <person name="Zhou Z."/>
            <person name="Hsiao Y.Y."/>
            <person name="Wu W.L."/>
            <person name="Chen Y.Y."/>
            <person name="Lin Y.F."/>
            <person name="Hsu J.L."/>
            <person name="Li C.Y."/>
            <person name="Wang Z.W."/>
            <person name="Zhao X."/>
            <person name="Zhong W.Y."/>
            <person name="Ma X.K."/>
            <person name="Ma L."/>
            <person name="Huang J."/>
            <person name="Chen G.Z."/>
            <person name="Huang M.Z."/>
            <person name="Huang L."/>
            <person name="Peng D.H."/>
            <person name="Luo Y.B."/>
            <person name="Zou S.Q."/>
            <person name="Chen S.P."/>
            <person name="Lan S."/>
            <person name="Tsai W.C."/>
            <person name="Van de Peer Y."/>
            <person name="Liu Z.J."/>
        </authorList>
    </citation>
    <scope>NUCLEOTIDE SEQUENCE [LARGE SCALE GENOMIC DNA]</scope>
    <source>
        <strain evidence="1">Lor287</strain>
    </source>
</reference>
<proteinExistence type="predicted"/>
<keyword evidence="2" id="KW-1185">Reference proteome</keyword>
<dbReference type="EMBL" id="JBBWWQ010000006">
    <property type="protein sequence ID" value="KAK8945028.1"/>
    <property type="molecule type" value="Genomic_DNA"/>
</dbReference>
<gene>
    <name evidence="1" type="ORF">KSP39_PZI008019</name>
</gene>
<organism evidence="1 2">
    <name type="scientific">Platanthera zijinensis</name>
    <dbReference type="NCBI Taxonomy" id="2320716"/>
    <lineage>
        <taxon>Eukaryota</taxon>
        <taxon>Viridiplantae</taxon>
        <taxon>Streptophyta</taxon>
        <taxon>Embryophyta</taxon>
        <taxon>Tracheophyta</taxon>
        <taxon>Spermatophyta</taxon>
        <taxon>Magnoliopsida</taxon>
        <taxon>Liliopsida</taxon>
        <taxon>Asparagales</taxon>
        <taxon>Orchidaceae</taxon>
        <taxon>Orchidoideae</taxon>
        <taxon>Orchideae</taxon>
        <taxon>Orchidinae</taxon>
        <taxon>Platanthera</taxon>
    </lineage>
</organism>
<dbReference type="AlphaFoldDB" id="A0AAP0BN88"/>
<accession>A0AAP0BN88</accession>
<evidence type="ECO:0000313" key="1">
    <source>
        <dbReference type="EMBL" id="KAK8945028.1"/>
    </source>
</evidence>
<evidence type="ECO:0000313" key="2">
    <source>
        <dbReference type="Proteomes" id="UP001418222"/>
    </source>
</evidence>
<name>A0AAP0BN88_9ASPA</name>
<protein>
    <submittedName>
        <fullName evidence="1">Uncharacterized protein</fullName>
    </submittedName>
</protein>
<sequence>MGVFRLLRCPSNYTPKEELLKFCQSQRESLGAAVPDLGLLWIFIDQNGKLLHDDKICLSEAPASITSHKPYGLARLPRHVETRSLRAPCPLVQTLVLRDVHLVAITV</sequence>
<comment type="caution">
    <text evidence="1">The sequence shown here is derived from an EMBL/GenBank/DDBJ whole genome shotgun (WGS) entry which is preliminary data.</text>
</comment>
<dbReference type="Proteomes" id="UP001418222">
    <property type="component" value="Unassembled WGS sequence"/>
</dbReference>